<evidence type="ECO:0000259" key="3">
    <source>
        <dbReference type="PROSITE" id="PS51462"/>
    </source>
</evidence>
<dbReference type="AlphaFoldDB" id="G7HXP9"/>
<dbReference type="GeneID" id="82876305"/>
<dbReference type="Gene3D" id="3.90.79.10">
    <property type="entry name" value="Nucleoside Triphosphate Pyrophosphohydrolase"/>
    <property type="match status" value="1"/>
</dbReference>
<dbReference type="PANTHER" id="PTHR43736">
    <property type="entry name" value="ADP-RIBOSE PYROPHOSPHATASE"/>
    <property type="match status" value="1"/>
</dbReference>
<organism evidence="4 5">
    <name type="scientific">Corynebacterium casei UCMA 3821</name>
    <dbReference type="NCBI Taxonomy" id="1110505"/>
    <lineage>
        <taxon>Bacteria</taxon>
        <taxon>Bacillati</taxon>
        <taxon>Actinomycetota</taxon>
        <taxon>Actinomycetes</taxon>
        <taxon>Mycobacteriales</taxon>
        <taxon>Corynebacteriaceae</taxon>
        <taxon>Corynebacterium</taxon>
    </lineage>
</organism>
<evidence type="ECO:0000313" key="5">
    <source>
        <dbReference type="Proteomes" id="UP000004840"/>
    </source>
</evidence>
<dbReference type="PROSITE" id="PS00893">
    <property type="entry name" value="NUDIX_BOX"/>
    <property type="match status" value="1"/>
</dbReference>
<name>G7HXP9_9CORY</name>
<dbReference type="PANTHER" id="PTHR43736:SF1">
    <property type="entry name" value="DIHYDRONEOPTERIN TRIPHOSPHATE DIPHOSPHATASE"/>
    <property type="match status" value="1"/>
</dbReference>
<dbReference type="EMBL" id="CAFW01000067">
    <property type="protein sequence ID" value="CCE54964.1"/>
    <property type="molecule type" value="Genomic_DNA"/>
</dbReference>
<protein>
    <submittedName>
        <fullName evidence="4">NUDIX domain-containing protein</fullName>
    </submittedName>
</protein>
<comment type="similarity">
    <text evidence="1">Belongs to the Nudix hydrolase family.</text>
</comment>
<dbReference type="GO" id="GO:0016787">
    <property type="term" value="F:hydrolase activity"/>
    <property type="evidence" value="ECO:0007669"/>
    <property type="project" value="UniProtKB-KW"/>
</dbReference>
<evidence type="ECO:0000256" key="2">
    <source>
        <dbReference type="ARBA" id="ARBA00022801"/>
    </source>
</evidence>
<dbReference type="InterPro" id="IPR015797">
    <property type="entry name" value="NUDIX_hydrolase-like_dom_sf"/>
</dbReference>
<sequence>MTFSSPPVHSSSPDSTFRLATYAVCVRNDEVLLVAVTASDDHSKVWTLPGGGVERFEDPLDTVIREVEEETGATSRVVQLLGVDSRVIPKDEAIRGMPHHNIGIFYEVVIRDSELRPEPSGDTVMPTWIPFAQIASLPRSGLVDVGMSLFIERPQSGHVPSVQVKGLVRH</sequence>
<gene>
    <name evidence="4" type="ORF">CCAS_07195</name>
</gene>
<keyword evidence="2" id="KW-0378">Hydrolase</keyword>
<comment type="caution">
    <text evidence="4">The sequence shown here is derived from an EMBL/GenBank/DDBJ whole genome shotgun (WGS) entry which is preliminary data.</text>
</comment>
<reference evidence="4 5" key="1">
    <citation type="journal article" date="2012" name="J. Bacteriol.">
        <title>Genome Sequence of Corynebacterium casei UCMA 3821, Isolated from a Smear-Ripened Cheese.</title>
        <authorList>
            <person name="Monnet C."/>
            <person name="Loux V."/>
            <person name="Bento P."/>
            <person name="Gibrat J.F."/>
            <person name="Straub C."/>
            <person name="Bonnarme P."/>
            <person name="Landaud S."/>
            <person name="Irlinger F."/>
        </authorList>
    </citation>
    <scope>NUCLEOTIDE SEQUENCE [LARGE SCALE GENOMIC DNA]</scope>
    <source>
        <strain evidence="4 5">UCMA 3821</strain>
    </source>
</reference>
<dbReference type="Proteomes" id="UP000004840">
    <property type="component" value="Unassembled WGS sequence"/>
</dbReference>
<dbReference type="InterPro" id="IPR020084">
    <property type="entry name" value="NUDIX_hydrolase_CS"/>
</dbReference>
<accession>G7HXP9</accession>
<proteinExistence type="inferred from homology"/>
<evidence type="ECO:0000313" key="4">
    <source>
        <dbReference type="EMBL" id="CCE54964.1"/>
    </source>
</evidence>
<dbReference type="RefSeq" id="WP_006822456.1">
    <property type="nucleotide sequence ID" value="NZ_CAFW01000067.1"/>
</dbReference>
<feature type="domain" description="Nudix hydrolase" evidence="3">
    <location>
        <begin position="16"/>
        <end position="151"/>
    </location>
</feature>
<dbReference type="PROSITE" id="PS51462">
    <property type="entry name" value="NUDIX"/>
    <property type="match status" value="1"/>
</dbReference>
<evidence type="ECO:0000256" key="1">
    <source>
        <dbReference type="ARBA" id="ARBA00005582"/>
    </source>
</evidence>
<dbReference type="SUPFAM" id="SSF55811">
    <property type="entry name" value="Nudix"/>
    <property type="match status" value="1"/>
</dbReference>
<dbReference type="InterPro" id="IPR000086">
    <property type="entry name" value="NUDIX_hydrolase_dom"/>
</dbReference>
<dbReference type="Pfam" id="PF00293">
    <property type="entry name" value="NUDIX"/>
    <property type="match status" value="1"/>
</dbReference>